<sequence>MSPPSAIYSTNFAETLSVAMNDFHEALTKRWREKYVEVVAGGEYSYDYPTVIQRPTSPTALTLWNAHATAARHHLVNGDCQYVQWVEGGQQGSLSAVTCPGNTGVNEPTDVLGTPADGGEMVTVPPQIRCGMGDNLKLIDEWAYGERDNVYFKMPLFDTHDLRALKDAYDDLVKIGGDLGLNQPVKDGKFDGVSEDDLSNQVTVLGDERGQGQDFWAGWTGLAASRAKEGFFASVLPSMTNQSGIAGSLANLYATRAAIIQKARNDTLYWSQWATKACSAEATVKTDLREGWAVVSGIGAAVGVYSSFTGVGAAAGATISLVGFLGEKLLPEVKQQEYTHEIEEIVNTLNSQIDGLGRKLSDMESEYSAKVTELQNGLNGVHSYNLELYDLTKNNAQGDRGGDDKGYEAEIEDILQISKVCYNVGEQYDALAPKVDDTEDADKSLADQDGKATTADTALQQLRDQFSGFLSTSTGRYVLAAQQVEAAAEDYAATDDGRQHAFDRIMGDWEDAGVGDIDVRGNPEDDARATDRGGGKPGKGDGEEYE</sequence>
<name>A0A4R2QY08_9PSEU</name>
<feature type="region of interest" description="Disordered" evidence="1">
    <location>
        <begin position="512"/>
        <end position="546"/>
    </location>
</feature>
<comment type="caution">
    <text evidence="2">The sequence shown here is derived from an EMBL/GenBank/DDBJ whole genome shotgun (WGS) entry which is preliminary data.</text>
</comment>
<keyword evidence="3" id="KW-1185">Reference proteome</keyword>
<dbReference type="EMBL" id="SLXQ01000002">
    <property type="protein sequence ID" value="TCP55063.1"/>
    <property type="molecule type" value="Genomic_DNA"/>
</dbReference>
<evidence type="ECO:0000313" key="2">
    <source>
        <dbReference type="EMBL" id="TCP55063.1"/>
    </source>
</evidence>
<dbReference type="OrthoDB" id="3593544at2"/>
<reference evidence="2 3" key="1">
    <citation type="submission" date="2019-03" db="EMBL/GenBank/DDBJ databases">
        <title>Genomic Encyclopedia of Type Strains, Phase IV (KMG-IV): sequencing the most valuable type-strain genomes for metagenomic binning, comparative biology and taxonomic classification.</title>
        <authorList>
            <person name="Goeker M."/>
        </authorList>
    </citation>
    <scope>NUCLEOTIDE SEQUENCE [LARGE SCALE GENOMIC DNA]</scope>
    <source>
        <strain evidence="2 3">DSM 45765</strain>
    </source>
</reference>
<accession>A0A4R2QY08</accession>
<gene>
    <name evidence="2" type="ORF">EV191_102275</name>
</gene>
<dbReference type="Proteomes" id="UP000294911">
    <property type="component" value="Unassembled WGS sequence"/>
</dbReference>
<dbReference type="AlphaFoldDB" id="A0A4R2QY08"/>
<evidence type="ECO:0000313" key="3">
    <source>
        <dbReference type="Proteomes" id="UP000294911"/>
    </source>
</evidence>
<evidence type="ECO:0000256" key="1">
    <source>
        <dbReference type="SAM" id="MobiDB-lite"/>
    </source>
</evidence>
<protein>
    <submittedName>
        <fullName evidence="2">Uncharacterized protein</fullName>
    </submittedName>
</protein>
<organism evidence="2 3">
    <name type="scientific">Tamaricihabitans halophyticus</name>
    <dbReference type="NCBI Taxonomy" id="1262583"/>
    <lineage>
        <taxon>Bacteria</taxon>
        <taxon>Bacillati</taxon>
        <taxon>Actinomycetota</taxon>
        <taxon>Actinomycetes</taxon>
        <taxon>Pseudonocardiales</taxon>
        <taxon>Pseudonocardiaceae</taxon>
        <taxon>Tamaricihabitans</taxon>
    </lineage>
</organism>
<proteinExistence type="predicted"/>
<feature type="compositionally biased region" description="Basic and acidic residues" evidence="1">
    <location>
        <begin position="517"/>
        <end position="546"/>
    </location>
</feature>
<dbReference type="RefSeq" id="WP_132876440.1">
    <property type="nucleotide sequence ID" value="NZ_SLXQ01000002.1"/>
</dbReference>